<evidence type="ECO:0000313" key="13">
    <source>
        <dbReference type="Proteomes" id="UP000251960"/>
    </source>
</evidence>
<keyword evidence="6 9" id="KW-0067">ATP-binding</keyword>
<comment type="caution">
    <text evidence="12">The sequence shown here is derived from an EMBL/GenBank/DDBJ whole genome shotgun (WGS) entry which is preliminary data.</text>
</comment>
<dbReference type="Gene3D" id="3.30.200.20">
    <property type="entry name" value="Phosphorylase Kinase, domain 1"/>
    <property type="match status" value="1"/>
</dbReference>
<dbReference type="AlphaFoldDB" id="A0A3L6DGC3"/>
<dbReference type="InterPro" id="IPR011009">
    <property type="entry name" value="Kinase-like_dom_sf"/>
</dbReference>
<name>A0A3L6DGC3_MAIZE</name>
<dbReference type="EMBL" id="NCVQ01000010">
    <property type="protein sequence ID" value="PWZ07519.1"/>
    <property type="molecule type" value="Genomic_DNA"/>
</dbReference>
<dbReference type="InterPro" id="IPR008271">
    <property type="entry name" value="Ser/Thr_kinase_AS"/>
</dbReference>
<comment type="similarity">
    <text evidence="10">Belongs to the protein kinase superfamily.</text>
</comment>
<comment type="catalytic activity">
    <reaction evidence="8">
        <text>L-seryl-[protein] + ATP = O-phospho-L-seryl-[protein] + ADP + H(+)</text>
        <dbReference type="Rhea" id="RHEA:17989"/>
        <dbReference type="Rhea" id="RHEA-COMP:9863"/>
        <dbReference type="Rhea" id="RHEA-COMP:11604"/>
        <dbReference type="ChEBI" id="CHEBI:15378"/>
        <dbReference type="ChEBI" id="CHEBI:29999"/>
        <dbReference type="ChEBI" id="CHEBI:30616"/>
        <dbReference type="ChEBI" id="CHEBI:83421"/>
        <dbReference type="ChEBI" id="CHEBI:456216"/>
        <dbReference type="EC" id="2.7.11.1"/>
    </reaction>
</comment>
<feature type="binding site" evidence="9">
    <location>
        <position position="135"/>
    </location>
    <ligand>
        <name>ATP</name>
        <dbReference type="ChEBI" id="CHEBI:30616"/>
    </ligand>
</feature>
<dbReference type="ExpressionAtlas" id="A0A3L6DGC3">
    <property type="expression patterns" value="baseline and differential"/>
</dbReference>
<dbReference type="Proteomes" id="UP000251960">
    <property type="component" value="Chromosome 9"/>
</dbReference>
<dbReference type="Gene3D" id="1.10.510.10">
    <property type="entry name" value="Transferase(Phosphotransferase) domain 1"/>
    <property type="match status" value="1"/>
</dbReference>
<evidence type="ECO:0000256" key="9">
    <source>
        <dbReference type="PROSITE-ProRule" id="PRU10141"/>
    </source>
</evidence>
<evidence type="ECO:0000256" key="2">
    <source>
        <dbReference type="ARBA" id="ARBA00022527"/>
    </source>
</evidence>
<evidence type="ECO:0000256" key="7">
    <source>
        <dbReference type="ARBA" id="ARBA00047899"/>
    </source>
</evidence>
<dbReference type="InterPro" id="IPR000719">
    <property type="entry name" value="Prot_kinase_dom"/>
</dbReference>
<dbReference type="EC" id="2.7.11.1" evidence="1"/>
<dbReference type="InterPro" id="IPR001245">
    <property type="entry name" value="Ser-Thr/Tyr_kinase_cat_dom"/>
</dbReference>
<dbReference type="GO" id="GO:0004674">
    <property type="term" value="F:protein serine/threonine kinase activity"/>
    <property type="evidence" value="ECO:0007669"/>
    <property type="project" value="UniProtKB-KW"/>
</dbReference>
<evidence type="ECO:0000259" key="11">
    <source>
        <dbReference type="PROSITE" id="PS50011"/>
    </source>
</evidence>
<evidence type="ECO:0000256" key="1">
    <source>
        <dbReference type="ARBA" id="ARBA00012513"/>
    </source>
</evidence>
<evidence type="ECO:0000256" key="4">
    <source>
        <dbReference type="ARBA" id="ARBA00022741"/>
    </source>
</evidence>
<dbReference type="FunFam" id="1.10.510.10:FF:000095">
    <property type="entry name" value="protein STRUBBELIG-RECEPTOR FAMILY 8"/>
    <property type="match status" value="1"/>
</dbReference>
<keyword evidence="3" id="KW-0808">Transferase</keyword>
<evidence type="ECO:0000313" key="12">
    <source>
        <dbReference type="EMBL" id="PWZ07519.1"/>
    </source>
</evidence>
<comment type="catalytic activity">
    <reaction evidence="7">
        <text>L-threonyl-[protein] + ATP = O-phospho-L-threonyl-[protein] + ADP + H(+)</text>
        <dbReference type="Rhea" id="RHEA:46608"/>
        <dbReference type="Rhea" id="RHEA-COMP:11060"/>
        <dbReference type="Rhea" id="RHEA-COMP:11605"/>
        <dbReference type="ChEBI" id="CHEBI:15378"/>
        <dbReference type="ChEBI" id="CHEBI:30013"/>
        <dbReference type="ChEBI" id="CHEBI:30616"/>
        <dbReference type="ChEBI" id="CHEBI:61977"/>
        <dbReference type="ChEBI" id="CHEBI:456216"/>
        <dbReference type="EC" id="2.7.11.1"/>
    </reaction>
</comment>
<dbReference type="PROSITE" id="PS00108">
    <property type="entry name" value="PROTEIN_KINASE_ST"/>
    <property type="match status" value="1"/>
</dbReference>
<proteinExistence type="inferred from homology"/>
<accession>A0A3L6DGC3</accession>
<evidence type="ECO:0000256" key="8">
    <source>
        <dbReference type="ARBA" id="ARBA00048679"/>
    </source>
</evidence>
<evidence type="ECO:0000256" key="5">
    <source>
        <dbReference type="ARBA" id="ARBA00022777"/>
    </source>
</evidence>
<sequence length="440" mass="47331">MPKPWRPVLASATKCCAAEDAAVAPDGLARCRPQQSELSRRLASFRRLSSLANSPVSATATTVADKDGGSVKQAACGEMAGPLQLHSFGLGELRGVTHDFSSNFLLGEGGFGAVYKGFVDAGMRPGLDAQPVAVKQLNAAGFQGHREWLAEVILLGQFRHPHLVRLLGYCCEDEERLLVYEFMPRGSLENHLFRSRISTTTLPWGTRLKVAIGAAKGLAFLHAANTPVIYRDFKASNILLDSDFTAKLSDFGLAKMGPEGEDTHVTTRVMGTHGYAAPEYVQTGHLNVKSDVYSFGVVLLELLTGRRAMEHVRARSAHAEQQVKLVDWTRPYLSGGSRRLRCIVDQRLAGHYSVKGARAVAQLAVQCTAQQPRDRPRMAAVVEALEKLQGLKDMAVAVGLWPAAAATATGAGHRSAKVVRAEVKGAGAASRRRSASSKLA</sequence>
<dbReference type="FunFam" id="3.30.200.20:FF:000228">
    <property type="entry name" value="Serine/threonine-protein kinase BIK1"/>
    <property type="match status" value="1"/>
</dbReference>
<evidence type="ECO:0000256" key="6">
    <source>
        <dbReference type="ARBA" id="ARBA00022840"/>
    </source>
</evidence>
<keyword evidence="4 9" id="KW-0547">Nucleotide-binding</keyword>
<dbReference type="PROSITE" id="PS50011">
    <property type="entry name" value="PROTEIN_KINASE_DOM"/>
    <property type="match status" value="1"/>
</dbReference>
<feature type="domain" description="Protein kinase" evidence="11">
    <location>
        <begin position="100"/>
        <end position="388"/>
    </location>
</feature>
<protein>
    <recommendedName>
        <fullName evidence="1">non-specific serine/threonine protein kinase</fullName>
        <ecNumber evidence="1">2.7.11.1</ecNumber>
    </recommendedName>
</protein>
<dbReference type="GO" id="GO:0005524">
    <property type="term" value="F:ATP binding"/>
    <property type="evidence" value="ECO:0007669"/>
    <property type="project" value="UniProtKB-UniRule"/>
</dbReference>
<gene>
    <name evidence="12" type="primary">PBL15_0</name>
    <name evidence="12" type="ORF">Zm00014a_030214</name>
</gene>
<keyword evidence="5 12" id="KW-0418">Kinase</keyword>
<dbReference type="InterPro" id="IPR017441">
    <property type="entry name" value="Protein_kinase_ATP_BS"/>
</dbReference>
<evidence type="ECO:0000256" key="10">
    <source>
        <dbReference type="RuleBase" id="RU000304"/>
    </source>
</evidence>
<dbReference type="PROSITE" id="PS00107">
    <property type="entry name" value="PROTEIN_KINASE_ATP"/>
    <property type="match status" value="1"/>
</dbReference>
<dbReference type="InterPro" id="IPR050823">
    <property type="entry name" value="Plant_Ser_Thr_Prot_Kinase"/>
</dbReference>
<dbReference type="CDD" id="cd14066">
    <property type="entry name" value="STKc_IRAK"/>
    <property type="match status" value="1"/>
</dbReference>
<organism evidence="12 13">
    <name type="scientific">Zea mays</name>
    <name type="common">Maize</name>
    <dbReference type="NCBI Taxonomy" id="4577"/>
    <lineage>
        <taxon>Eukaryota</taxon>
        <taxon>Viridiplantae</taxon>
        <taxon>Streptophyta</taxon>
        <taxon>Embryophyta</taxon>
        <taxon>Tracheophyta</taxon>
        <taxon>Spermatophyta</taxon>
        <taxon>Magnoliopsida</taxon>
        <taxon>Liliopsida</taxon>
        <taxon>Poales</taxon>
        <taxon>Poaceae</taxon>
        <taxon>PACMAD clade</taxon>
        <taxon>Panicoideae</taxon>
        <taxon>Andropogonodae</taxon>
        <taxon>Andropogoneae</taxon>
        <taxon>Tripsacinae</taxon>
        <taxon>Zea</taxon>
    </lineage>
</organism>
<dbReference type="SUPFAM" id="SSF56112">
    <property type="entry name" value="Protein kinase-like (PK-like)"/>
    <property type="match status" value="1"/>
</dbReference>
<evidence type="ECO:0000256" key="3">
    <source>
        <dbReference type="ARBA" id="ARBA00022679"/>
    </source>
</evidence>
<dbReference type="PANTHER" id="PTHR45621">
    <property type="entry name" value="OS01G0588500 PROTEIN-RELATED"/>
    <property type="match status" value="1"/>
</dbReference>
<keyword evidence="2 10" id="KW-0723">Serine/threonine-protein kinase</keyword>
<reference evidence="12 13" key="1">
    <citation type="journal article" date="2018" name="Nat. Genet.">
        <title>Extensive intraspecific gene order and gene structural variations between Mo17 and other maize genomes.</title>
        <authorList>
            <person name="Sun S."/>
            <person name="Zhou Y."/>
            <person name="Chen J."/>
            <person name="Shi J."/>
            <person name="Zhao H."/>
            <person name="Zhao H."/>
            <person name="Song W."/>
            <person name="Zhang M."/>
            <person name="Cui Y."/>
            <person name="Dong X."/>
            <person name="Liu H."/>
            <person name="Ma X."/>
            <person name="Jiao Y."/>
            <person name="Wang B."/>
            <person name="Wei X."/>
            <person name="Stein J.C."/>
            <person name="Glaubitz J.C."/>
            <person name="Lu F."/>
            <person name="Yu G."/>
            <person name="Liang C."/>
            <person name="Fengler K."/>
            <person name="Li B."/>
            <person name="Rafalski A."/>
            <person name="Schnable P.S."/>
            <person name="Ware D.H."/>
            <person name="Buckler E.S."/>
            <person name="Lai J."/>
        </authorList>
    </citation>
    <scope>NUCLEOTIDE SEQUENCE [LARGE SCALE GENOMIC DNA]</scope>
    <source>
        <strain evidence="13">cv. Missouri 17</strain>
        <tissue evidence="12">Seedling</tissue>
    </source>
</reference>
<dbReference type="Pfam" id="PF07714">
    <property type="entry name" value="PK_Tyr_Ser-Thr"/>
    <property type="match status" value="1"/>
</dbReference>